<evidence type="ECO:0000313" key="2">
    <source>
        <dbReference type="Proteomes" id="UP000188268"/>
    </source>
</evidence>
<dbReference type="Proteomes" id="UP000188268">
    <property type="component" value="Unassembled WGS sequence"/>
</dbReference>
<name>A0A1R3H9E4_COCAP</name>
<gene>
    <name evidence="1" type="ORF">CCACVL1_20884</name>
</gene>
<protein>
    <submittedName>
        <fullName evidence="1">Uncharacterized protein</fullName>
    </submittedName>
</protein>
<dbReference type="Gramene" id="OMO66984">
    <property type="protein sequence ID" value="OMO66984"/>
    <property type="gene ID" value="CCACVL1_20884"/>
</dbReference>
<accession>A0A1R3H9E4</accession>
<dbReference type="EMBL" id="AWWV01012464">
    <property type="protein sequence ID" value="OMO66984.1"/>
    <property type="molecule type" value="Genomic_DNA"/>
</dbReference>
<organism evidence="1 2">
    <name type="scientific">Corchorus capsularis</name>
    <name type="common">Jute</name>
    <dbReference type="NCBI Taxonomy" id="210143"/>
    <lineage>
        <taxon>Eukaryota</taxon>
        <taxon>Viridiplantae</taxon>
        <taxon>Streptophyta</taxon>
        <taxon>Embryophyta</taxon>
        <taxon>Tracheophyta</taxon>
        <taxon>Spermatophyta</taxon>
        <taxon>Magnoliopsida</taxon>
        <taxon>eudicotyledons</taxon>
        <taxon>Gunneridae</taxon>
        <taxon>Pentapetalae</taxon>
        <taxon>rosids</taxon>
        <taxon>malvids</taxon>
        <taxon>Malvales</taxon>
        <taxon>Malvaceae</taxon>
        <taxon>Grewioideae</taxon>
        <taxon>Apeibeae</taxon>
        <taxon>Corchorus</taxon>
    </lineage>
</organism>
<evidence type="ECO:0000313" key="1">
    <source>
        <dbReference type="EMBL" id="OMO66984.1"/>
    </source>
</evidence>
<reference evidence="1 2" key="1">
    <citation type="submission" date="2013-09" db="EMBL/GenBank/DDBJ databases">
        <title>Corchorus capsularis genome sequencing.</title>
        <authorList>
            <person name="Alam M."/>
            <person name="Haque M.S."/>
            <person name="Islam M.S."/>
            <person name="Emdad E.M."/>
            <person name="Islam M.M."/>
            <person name="Ahmed B."/>
            <person name="Halim A."/>
            <person name="Hossen Q.M.M."/>
            <person name="Hossain M.Z."/>
            <person name="Ahmed R."/>
            <person name="Khan M.M."/>
            <person name="Islam R."/>
            <person name="Rashid M.M."/>
            <person name="Khan S.A."/>
            <person name="Rahman M.S."/>
            <person name="Alam M."/>
        </authorList>
    </citation>
    <scope>NUCLEOTIDE SEQUENCE [LARGE SCALE GENOMIC DNA]</scope>
    <source>
        <strain evidence="2">cv. CVL-1</strain>
        <tissue evidence="1">Whole seedling</tissue>
    </source>
</reference>
<keyword evidence="2" id="KW-1185">Reference proteome</keyword>
<comment type="caution">
    <text evidence="1">The sequence shown here is derived from an EMBL/GenBank/DDBJ whole genome shotgun (WGS) entry which is preliminary data.</text>
</comment>
<proteinExistence type="predicted"/>
<sequence length="41" mass="4538">MATGAEITEPKPRKKGRKILKIRVIQGHRPTPTATISISQQ</sequence>
<dbReference type="AlphaFoldDB" id="A0A1R3H9E4"/>